<reference evidence="3" key="1">
    <citation type="submission" date="2017-02" db="UniProtKB">
        <authorList>
            <consortium name="WormBaseParasite"/>
        </authorList>
    </citation>
    <scope>IDENTIFICATION</scope>
</reference>
<feature type="region of interest" description="Disordered" evidence="1">
    <location>
        <begin position="84"/>
        <end position="103"/>
    </location>
</feature>
<name>A0A0N4ZUU9_PARTI</name>
<proteinExistence type="predicted"/>
<dbReference type="AlphaFoldDB" id="A0A0N4ZUU9"/>
<organism evidence="2 3">
    <name type="scientific">Parastrongyloides trichosuri</name>
    <name type="common">Possum-specific nematode worm</name>
    <dbReference type="NCBI Taxonomy" id="131310"/>
    <lineage>
        <taxon>Eukaryota</taxon>
        <taxon>Metazoa</taxon>
        <taxon>Ecdysozoa</taxon>
        <taxon>Nematoda</taxon>
        <taxon>Chromadorea</taxon>
        <taxon>Rhabditida</taxon>
        <taxon>Tylenchina</taxon>
        <taxon>Panagrolaimomorpha</taxon>
        <taxon>Strongyloidoidea</taxon>
        <taxon>Strongyloididae</taxon>
        <taxon>Parastrongyloides</taxon>
    </lineage>
</organism>
<evidence type="ECO:0000313" key="2">
    <source>
        <dbReference type="Proteomes" id="UP000038045"/>
    </source>
</evidence>
<dbReference type="PROSITE" id="PS51122">
    <property type="entry name" value="CALPONIN_2"/>
    <property type="match status" value="1"/>
</dbReference>
<evidence type="ECO:0000256" key="1">
    <source>
        <dbReference type="SAM" id="MobiDB-lite"/>
    </source>
</evidence>
<evidence type="ECO:0000313" key="3">
    <source>
        <dbReference type="WBParaSite" id="PTRK_0001236200.1"/>
    </source>
</evidence>
<sequence>MSTSNDSSSLKVAVATNIPQTAEGQKRTANGKFTLAQLRQTDAIVPLQYGTNQFDSQRGMTGFGMPRDVKGKHLKRIWELEFPDEAIPDDQRFPPPQQQQQHQ</sequence>
<keyword evidence="2" id="KW-1185">Reference proteome</keyword>
<dbReference type="WBParaSite" id="PTRK_0001236200.1">
    <property type="protein sequence ID" value="PTRK_0001236200.1"/>
    <property type="gene ID" value="PTRK_0001236200"/>
</dbReference>
<dbReference type="InterPro" id="IPR000557">
    <property type="entry name" value="Calponin_repeat"/>
</dbReference>
<dbReference type="Proteomes" id="UP000038045">
    <property type="component" value="Unplaced"/>
</dbReference>
<dbReference type="PROSITE" id="PS01052">
    <property type="entry name" value="CALPONIN_1"/>
    <property type="match status" value="1"/>
</dbReference>
<protein>
    <submittedName>
        <fullName evidence="3">Calponin-homology (CH) domain-containing protein</fullName>
    </submittedName>
</protein>
<accession>A0A0N4ZUU9</accession>
<dbReference type="Pfam" id="PF00402">
    <property type="entry name" value="Calponin"/>
    <property type="match status" value="1"/>
</dbReference>